<dbReference type="InterPro" id="IPR029058">
    <property type="entry name" value="AB_hydrolase_fold"/>
</dbReference>
<proteinExistence type="predicted"/>
<gene>
    <name evidence="2" type="ORF">RGD00_16400</name>
</gene>
<dbReference type="InterPro" id="IPR050266">
    <property type="entry name" value="AB_hydrolase_sf"/>
</dbReference>
<name>A0ABU1FCT0_9RHOB</name>
<dbReference type="RefSeq" id="WP_310458371.1">
    <property type="nucleotide sequence ID" value="NZ_JAVKPH010000022.1"/>
</dbReference>
<comment type="caution">
    <text evidence="2">The sequence shown here is derived from an EMBL/GenBank/DDBJ whole genome shotgun (WGS) entry which is preliminary data.</text>
</comment>
<dbReference type="Pfam" id="PF00561">
    <property type="entry name" value="Abhydrolase_1"/>
    <property type="match status" value="1"/>
</dbReference>
<sequence length="277" mass="27908">MFTAHISAGIDYRERPGSGPALVLLHGIGSNATSFAGLLPLLPADWRVLAWNAPGYGGSAPLGSDWPLAADYAGALAGWLDRLGLGRVVLAGHSLGALMAGAFALAHPGRVARLVLASPALGHGIAPGAPLPPAAQGRIDDLARLGPAAFARARAPALICGAAANPALVAAVETGMACVRNPGYAQAVRMLAAGRLVEDAARLAVPTEVVTGAEDAVTPPEGARRLHAAIPPAHRGPLIEVPATGHALYTQAPLAFAEVLARPATPDTGTGKKEQAT</sequence>
<dbReference type="SUPFAM" id="SSF53474">
    <property type="entry name" value="alpha/beta-Hydrolases"/>
    <property type="match status" value="1"/>
</dbReference>
<evidence type="ECO:0000259" key="1">
    <source>
        <dbReference type="Pfam" id="PF00561"/>
    </source>
</evidence>
<evidence type="ECO:0000313" key="2">
    <source>
        <dbReference type="EMBL" id="MDR5654197.1"/>
    </source>
</evidence>
<organism evidence="2 3">
    <name type="scientific">Ruixingdingia sedimenti</name>
    <dbReference type="NCBI Taxonomy" id="3073604"/>
    <lineage>
        <taxon>Bacteria</taxon>
        <taxon>Pseudomonadati</taxon>
        <taxon>Pseudomonadota</taxon>
        <taxon>Alphaproteobacteria</taxon>
        <taxon>Rhodobacterales</taxon>
        <taxon>Paracoccaceae</taxon>
        <taxon>Ruixingdingia</taxon>
    </lineage>
</organism>
<dbReference type="PANTHER" id="PTHR43798:SF33">
    <property type="entry name" value="HYDROLASE, PUTATIVE (AFU_ORTHOLOGUE AFUA_2G14860)-RELATED"/>
    <property type="match status" value="1"/>
</dbReference>
<keyword evidence="3" id="KW-1185">Reference proteome</keyword>
<dbReference type="PRINTS" id="PR00111">
    <property type="entry name" value="ABHYDROLASE"/>
</dbReference>
<dbReference type="GO" id="GO:0016787">
    <property type="term" value="F:hydrolase activity"/>
    <property type="evidence" value="ECO:0007669"/>
    <property type="project" value="UniProtKB-KW"/>
</dbReference>
<dbReference type="InterPro" id="IPR000073">
    <property type="entry name" value="AB_hydrolase_1"/>
</dbReference>
<keyword evidence="2" id="KW-0378">Hydrolase</keyword>
<accession>A0ABU1FCT0</accession>
<dbReference type="EMBL" id="JAVKPH010000022">
    <property type="protein sequence ID" value="MDR5654197.1"/>
    <property type="molecule type" value="Genomic_DNA"/>
</dbReference>
<protein>
    <submittedName>
        <fullName evidence="2">Alpha/beta hydrolase</fullName>
    </submittedName>
</protein>
<feature type="domain" description="AB hydrolase-1" evidence="1">
    <location>
        <begin position="20"/>
        <end position="249"/>
    </location>
</feature>
<reference evidence="2 3" key="1">
    <citation type="submission" date="2023-09" db="EMBL/GenBank/DDBJ databases">
        <title>Xinfangfangia sedmenti sp. nov., isolated the sedment.</title>
        <authorList>
            <person name="Xu L."/>
        </authorList>
    </citation>
    <scope>NUCLEOTIDE SEQUENCE [LARGE SCALE GENOMIC DNA]</scope>
    <source>
        <strain evidence="2 3">LG-4</strain>
    </source>
</reference>
<dbReference type="PANTHER" id="PTHR43798">
    <property type="entry name" value="MONOACYLGLYCEROL LIPASE"/>
    <property type="match status" value="1"/>
</dbReference>
<evidence type="ECO:0000313" key="3">
    <source>
        <dbReference type="Proteomes" id="UP001247754"/>
    </source>
</evidence>
<dbReference type="Proteomes" id="UP001247754">
    <property type="component" value="Unassembled WGS sequence"/>
</dbReference>
<dbReference type="Gene3D" id="3.40.50.1820">
    <property type="entry name" value="alpha/beta hydrolase"/>
    <property type="match status" value="1"/>
</dbReference>